<dbReference type="Proteomes" id="UP000694403">
    <property type="component" value="Unplaced"/>
</dbReference>
<evidence type="ECO:0000256" key="6">
    <source>
        <dbReference type="ARBA" id="ARBA00022989"/>
    </source>
</evidence>
<dbReference type="GO" id="GO:0005743">
    <property type="term" value="C:mitochondrial inner membrane"/>
    <property type="evidence" value="ECO:0007669"/>
    <property type="project" value="UniProtKB-SubCell"/>
</dbReference>
<protein>
    <recommendedName>
        <fullName evidence="3">Transmembrane protein 186</fullName>
    </recommendedName>
</protein>
<dbReference type="PANTHER" id="PTHR13603">
    <property type="entry name" value="TRANSMEMBRANE PROTEIN 186"/>
    <property type="match status" value="1"/>
</dbReference>
<name>A0A8C3S1U8_CHESE</name>
<dbReference type="InterPro" id="IPR026571">
    <property type="entry name" value="Tmem186"/>
</dbReference>
<proteinExistence type="inferred from homology"/>
<comment type="subcellular location">
    <subcellularLocation>
        <location evidence="1">Mitochondrion inner membrane</location>
        <topology evidence="1">Multi-pass membrane protein</topology>
    </subcellularLocation>
</comment>
<keyword evidence="11" id="KW-1185">Reference proteome</keyword>
<evidence type="ECO:0000256" key="8">
    <source>
        <dbReference type="ARBA" id="ARBA00023136"/>
    </source>
</evidence>
<feature type="transmembrane region" description="Helical" evidence="9">
    <location>
        <begin position="146"/>
        <end position="168"/>
    </location>
</feature>
<dbReference type="Pfam" id="PF06979">
    <property type="entry name" value="TMEM70"/>
    <property type="match status" value="1"/>
</dbReference>
<dbReference type="AlphaFoldDB" id="A0A8C3S1U8"/>
<keyword evidence="6 9" id="KW-1133">Transmembrane helix</keyword>
<evidence type="ECO:0000313" key="10">
    <source>
        <dbReference type="Ensembl" id="ENSCSRP00000007472.1"/>
    </source>
</evidence>
<keyword evidence="4 9" id="KW-0812">Transmembrane</keyword>
<evidence type="ECO:0000256" key="9">
    <source>
        <dbReference type="SAM" id="Phobius"/>
    </source>
</evidence>
<dbReference type="Ensembl" id="ENSCSRT00000007708.1">
    <property type="protein sequence ID" value="ENSCSRP00000007472.1"/>
    <property type="gene ID" value="ENSCSRG00000005514.1"/>
</dbReference>
<reference evidence="10" key="2">
    <citation type="submission" date="2025-09" db="UniProtKB">
        <authorList>
            <consortium name="Ensembl"/>
        </authorList>
    </citation>
    <scope>IDENTIFICATION</scope>
</reference>
<evidence type="ECO:0000256" key="5">
    <source>
        <dbReference type="ARBA" id="ARBA00022792"/>
    </source>
</evidence>
<sequence length="253" mass="28925">MLVSLRVAMAGIFKIKTRLHLLPSFGRSLLRELSTRLLKREDMCLPSCFGPHMFLQPGKWQPDSANFYPGTGLAHYRGAGSLPPTNRVLEKSMIENKEQFKLVYKFPGIKYCRIFSRIKLLQTGLTIVILPPVYHLYLQEQVSQDFLLYVTGTACFAAAMLYGISYFLRRMIGLMYLNEAGTMVKVAHLTFWGRKKEIYCPVETVMTLGDTGDAKNEVLLQFKQHNSTQVLYFTLTFGHIVDKQRFAQIFGGF</sequence>
<feature type="transmembrane region" description="Helical" evidence="9">
    <location>
        <begin position="114"/>
        <end position="134"/>
    </location>
</feature>
<accession>A0A8C3S1U8</accession>
<reference evidence="10" key="1">
    <citation type="submission" date="2025-08" db="UniProtKB">
        <authorList>
            <consortium name="Ensembl"/>
        </authorList>
    </citation>
    <scope>IDENTIFICATION</scope>
</reference>
<evidence type="ECO:0000256" key="1">
    <source>
        <dbReference type="ARBA" id="ARBA00004448"/>
    </source>
</evidence>
<evidence type="ECO:0000256" key="3">
    <source>
        <dbReference type="ARBA" id="ARBA00014604"/>
    </source>
</evidence>
<evidence type="ECO:0000256" key="7">
    <source>
        <dbReference type="ARBA" id="ARBA00023128"/>
    </source>
</evidence>
<dbReference type="PANTHER" id="PTHR13603:SF1">
    <property type="entry name" value="TRANSMEMBRANE PROTEIN 186"/>
    <property type="match status" value="1"/>
</dbReference>
<keyword evidence="8 9" id="KW-0472">Membrane</keyword>
<dbReference type="InterPro" id="IPR045325">
    <property type="entry name" value="TMEM70/TMEM186/TMEM223"/>
</dbReference>
<evidence type="ECO:0000256" key="2">
    <source>
        <dbReference type="ARBA" id="ARBA00007020"/>
    </source>
</evidence>
<keyword evidence="7" id="KW-0496">Mitochondrion</keyword>
<evidence type="ECO:0000256" key="4">
    <source>
        <dbReference type="ARBA" id="ARBA00022692"/>
    </source>
</evidence>
<evidence type="ECO:0000313" key="11">
    <source>
        <dbReference type="Proteomes" id="UP000694403"/>
    </source>
</evidence>
<comment type="similarity">
    <text evidence="2">Belongs to the TMEM186 family.</text>
</comment>
<organism evidence="10 11">
    <name type="scientific">Chelydra serpentina</name>
    <name type="common">Snapping turtle</name>
    <name type="synonym">Testudo serpentina</name>
    <dbReference type="NCBI Taxonomy" id="8475"/>
    <lineage>
        <taxon>Eukaryota</taxon>
        <taxon>Metazoa</taxon>
        <taxon>Chordata</taxon>
        <taxon>Craniata</taxon>
        <taxon>Vertebrata</taxon>
        <taxon>Euteleostomi</taxon>
        <taxon>Archelosauria</taxon>
        <taxon>Testudinata</taxon>
        <taxon>Testudines</taxon>
        <taxon>Cryptodira</taxon>
        <taxon>Durocryptodira</taxon>
        <taxon>Americhelydia</taxon>
        <taxon>Chelydroidea</taxon>
        <taxon>Chelydridae</taxon>
        <taxon>Chelydra</taxon>
    </lineage>
</organism>
<keyword evidence="5" id="KW-0999">Mitochondrion inner membrane</keyword>